<feature type="compositionally biased region" description="Basic and acidic residues" evidence="1">
    <location>
        <begin position="94"/>
        <end position="111"/>
    </location>
</feature>
<evidence type="ECO:0000313" key="3">
    <source>
        <dbReference type="Proteomes" id="UP000027222"/>
    </source>
</evidence>
<reference evidence="3" key="1">
    <citation type="journal article" date="2014" name="Proc. Natl. Acad. Sci. U.S.A.">
        <title>Extensive sampling of basidiomycete genomes demonstrates inadequacy of the white-rot/brown-rot paradigm for wood decay fungi.</title>
        <authorList>
            <person name="Riley R."/>
            <person name="Salamov A.A."/>
            <person name="Brown D.W."/>
            <person name="Nagy L.G."/>
            <person name="Floudas D."/>
            <person name="Held B.W."/>
            <person name="Levasseur A."/>
            <person name="Lombard V."/>
            <person name="Morin E."/>
            <person name="Otillar R."/>
            <person name="Lindquist E.A."/>
            <person name="Sun H."/>
            <person name="LaButti K.M."/>
            <person name="Schmutz J."/>
            <person name="Jabbour D."/>
            <person name="Luo H."/>
            <person name="Baker S.E."/>
            <person name="Pisabarro A.G."/>
            <person name="Walton J.D."/>
            <person name="Blanchette R.A."/>
            <person name="Henrissat B."/>
            <person name="Martin F."/>
            <person name="Cullen D."/>
            <person name="Hibbett D.S."/>
            <person name="Grigoriev I.V."/>
        </authorList>
    </citation>
    <scope>NUCLEOTIDE SEQUENCE [LARGE SCALE GENOMIC DNA]</scope>
    <source>
        <strain evidence="3">CBS 339.88</strain>
    </source>
</reference>
<dbReference type="AlphaFoldDB" id="A0A067TIL0"/>
<gene>
    <name evidence="2" type="ORF">GALMADRAFT_136369</name>
</gene>
<protein>
    <submittedName>
        <fullName evidence="2">Uncharacterized protein</fullName>
    </submittedName>
</protein>
<organism evidence="2 3">
    <name type="scientific">Galerina marginata (strain CBS 339.88)</name>
    <dbReference type="NCBI Taxonomy" id="685588"/>
    <lineage>
        <taxon>Eukaryota</taxon>
        <taxon>Fungi</taxon>
        <taxon>Dikarya</taxon>
        <taxon>Basidiomycota</taxon>
        <taxon>Agaricomycotina</taxon>
        <taxon>Agaricomycetes</taxon>
        <taxon>Agaricomycetidae</taxon>
        <taxon>Agaricales</taxon>
        <taxon>Agaricineae</taxon>
        <taxon>Strophariaceae</taxon>
        <taxon>Galerina</taxon>
    </lineage>
</organism>
<dbReference type="EMBL" id="KL142372">
    <property type="protein sequence ID" value="KDR79759.1"/>
    <property type="molecule type" value="Genomic_DNA"/>
</dbReference>
<feature type="region of interest" description="Disordered" evidence="1">
    <location>
        <begin position="81"/>
        <end position="111"/>
    </location>
</feature>
<feature type="compositionally biased region" description="Low complexity" evidence="1">
    <location>
        <begin position="30"/>
        <end position="53"/>
    </location>
</feature>
<feature type="region of interest" description="Disordered" evidence="1">
    <location>
        <begin position="1"/>
        <end position="60"/>
    </location>
</feature>
<name>A0A067TIL0_GALM3</name>
<accession>A0A067TIL0</accession>
<evidence type="ECO:0000313" key="2">
    <source>
        <dbReference type="EMBL" id="KDR79759.1"/>
    </source>
</evidence>
<proteinExistence type="predicted"/>
<dbReference type="Proteomes" id="UP000027222">
    <property type="component" value="Unassembled WGS sequence"/>
</dbReference>
<keyword evidence="3" id="KW-1185">Reference proteome</keyword>
<evidence type="ECO:0000256" key="1">
    <source>
        <dbReference type="SAM" id="MobiDB-lite"/>
    </source>
</evidence>
<sequence>MLFDPPKPRFNLLRQPNSSSSILLHRGSDRQPSFASPASSSSLSSRSRDVSPAPALPAPFESATPASLLFVTISAYWPPAARRPSGCGWGEARCLADDEPRRRDRPQDRSVTDVFRTVRRGSAILRMRTTNDND</sequence>
<dbReference type="HOGENOM" id="CLU_1896375_0_0_1"/>